<proteinExistence type="predicted"/>
<organism evidence="1 2">
    <name type="scientific">Streptomyces pacificus</name>
    <dbReference type="NCBI Taxonomy" id="2705029"/>
    <lineage>
        <taxon>Bacteria</taxon>
        <taxon>Bacillati</taxon>
        <taxon>Actinomycetota</taxon>
        <taxon>Actinomycetes</taxon>
        <taxon>Kitasatosporales</taxon>
        <taxon>Streptomycetaceae</taxon>
        <taxon>Streptomyces</taxon>
    </lineage>
</organism>
<gene>
    <name evidence="1" type="ORF">SCWH03_28360</name>
</gene>
<evidence type="ECO:0000313" key="2">
    <source>
        <dbReference type="Proteomes" id="UP000484988"/>
    </source>
</evidence>
<name>A0A6A0AW02_9ACTN</name>
<sequence length="74" mass="7917">MPNTAARTPYGHTLHVINQTAESLRMIEARPDGRPRDLDGPTAVGALTVRSNLAIASALLAVADALRTEQPKEK</sequence>
<accession>A0A6A0AW02</accession>
<comment type="caution">
    <text evidence="1">The sequence shown here is derived from an EMBL/GenBank/DDBJ whole genome shotgun (WGS) entry which is preliminary data.</text>
</comment>
<reference evidence="1 2" key="1">
    <citation type="submission" date="2020-02" db="EMBL/GenBank/DDBJ databases">
        <title>Whole Genome Shotgun Sequence of Streptomyces sp. strain CWH03.</title>
        <authorList>
            <person name="Dohra H."/>
            <person name="Kodani S."/>
            <person name="Yamamura H."/>
        </authorList>
    </citation>
    <scope>NUCLEOTIDE SEQUENCE [LARGE SCALE GENOMIC DNA]</scope>
    <source>
        <strain evidence="1 2">CWH03</strain>
    </source>
</reference>
<dbReference type="Proteomes" id="UP000484988">
    <property type="component" value="Unassembled WGS sequence"/>
</dbReference>
<dbReference type="RefSeq" id="WP_173264442.1">
    <property type="nucleotide sequence ID" value="NZ_BLLG01000006.1"/>
</dbReference>
<evidence type="ECO:0000313" key="1">
    <source>
        <dbReference type="EMBL" id="GFH36605.1"/>
    </source>
</evidence>
<dbReference type="AlphaFoldDB" id="A0A6A0AW02"/>
<keyword evidence="2" id="KW-1185">Reference proteome</keyword>
<dbReference type="EMBL" id="BLLG01000006">
    <property type="protein sequence ID" value="GFH36605.1"/>
    <property type="molecule type" value="Genomic_DNA"/>
</dbReference>
<protein>
    <submittedName>
        <fullName evidence="1">Uncharacterized protein</fullName>
    </submittedName>
</protein>